<evidence type="ECO:0000313" key="3">
    <source>
        <dbReference type="EMBL" id="PYH43012.1"/>
    </source>
</evidence>
<name>A0A319A6J9_9EURO</name>
<organism evidence="3 4">
    <name type="scientific">Aspergillus saccharolyticus JOP 1030-1</name>
    <dbReference type="NCBI Taxonomy" id="1450539"/>
    <lineage>
        <taxon>Eukaryota</taxon>
        <taxon>Fungi</taxon>
        <taxon>Dikarya</taxon>
        <taxon>Ascomycota</taxon>
        <taxon>Pezizomycotina</taxon>
        <taxon>Eurotiomycetes</taxon>
        <taxon>Eurotiomycetidae</taxon>
        <taxon>Eurotiales</taxon>
        <taxon>Aspergillaceae</taxon>
        <taxon>Aspergillus</taxon>
        <taxon>Aspergillus subgen. Circumdati</taxon>
    </lineage>
</organism>
<proteinExistence type="predicted"/>
<keyword evidence="2" id="KW-0812">Transmembrane</keyword>
<feature type="region of interest" description="Disordered" evidence="1">
    <location>
        <begin position="105"/>
        <end position="127"/>
    </location>
</feature>
<dbReference type="OrthoDB" id="3520229at2759"/>
<keyword evidence="4" id="KW-1185">Reference proteome</keyword>
<reference evidence="3 4" key="1">
    <citation type="submission" date="2016-12" db="EMBL/GenBank/DDBJ databases">
        <title>The genomes of Aspergillus section Nigri reveals drivers in fungal speciation.</title>
        <authorList>
            <consortium name="DOE Joint Genome Institute"/>
            <person name="Vesth T.C."/>
            <person name="Nybo J."/>
            <person name="Theobald S."/>
            <person name="Brandl J."/>
            <person name="Frisvad J.C."/>
            <person name="Nielsen K.F."/>
            <person name="Lyhne E.K."/>
            <person name="Kogle M.E."/>
            <person name="Kuo A."/>
            <person name="Riley R."/>
            <person name="Clum A."/>
            <person name="Nolan M."/>
            <person name="Lipzen A."/>
            <person name="Salamov A."/>
            <person name="Henrissat B."/>
            <person name="Wiebenga A."/>
            <person name="De Vries R.P."/>
            <person name="Grigoriev I.V."/>
            <person name="Mortensen U.H."/>
            <person name="Andersen M.R."/>
            <person name="Baker S.E."/>
        </authorList>
    </citation>
    <scope>NUCLEOTIDE SEQUENCE [LARGE SCALE GENOMIC DNA]</scope>
    <source>
        <strain evidence="3 4">JOP 1030-1</strain>
    </source>
</reference>
<dbReference type="GeneID" id="37076792"/>
<dbReference type="AlphaFoldDB" id="A0A319A6J9"/>
<dbReference type="EMBL" id="KZ821247">
    <property type="protein sequence ID" value="PYH43012.1"/>
    <property type="molecule type" value="Genomic_DNA"/>
</dbReference>
<protein>
    <submittedName>
        <fullName evidence="3">Uncharacterized protein</fullName>
    </submittedName>
</protein>
<evidence type="ECO:0000256" key="1">
    <source>
        <dbReference type="SAM" id="MobiDB-lite"/>
    </source>
</evidence>
<accession>A0A319A6J9</accession>
<sequence>MSTTATTTATATSASSASCTGNLYVLPVQDAACALPNTGNFSSVMAQCCSPATVTKYDDDCGLYCLAQGQTVKSLLACLQDQGAVTEAFCSGNLTASATASVSSTSATGKAGKTGTSTASAASGSSTSEKSGAVIHKKVSVGGWVVLGMMVSWMVMA</sequence>
<dbReference type="STRING" id="1450539.A0A319A6J9"/>
<keyword evidence="2" id="KW-1133">Transmembrane helix</keyword>
<dbReference type="RefSeq" id="XP_025428994.1">
    <property type="nucleotide sequence ID" value="XM_025575564.1"/>
</dbReference>
<evidence type="ECO:0000313" key="4">
    <source>
        <dbReference type="Proteomes" id="UP000248349"/>
    </source>
</evidence>
<feature type="transmembrane region" description="Helical" evidence="2">
    <location>
        <begin position="139"/>
        <end position="156"/>
    </location>
</feature>
<evidence type="ECO:0000256" key="2">
    <source>
        <dbReference type="SAM" id="Phobius"/>
    </source>
</evidence>
<keyword evidence="2" id="KW-0472">Membrane</keyword>
<gene>
    <name evidence="3" type="ORF">BP01DRAFT_358989</name>
</gene>
<dbReference type="Proteomes" id="UP000248349">
    <property type="component" value="Unassembled WGS sequence"/>
</dbReference>